<dbReference type="FunFam" id="2.60.120.260:FF:000002">
    <property type="entry name" value="Coagulation factor VIII"/>
    <property type="match status" value="1"/>
</dbReference>
<dbReference type="InterPro" id="IPR000421">
    <property type="entry name" value="FA58C"/>
</dbReference>
<dbReference type="InterPro" id="IPR008979">
    <property type="entry name" value="Galactose-bd-like_sf"/>
</dbReference>
<reference evidence="3 4" key="1">
    <citation type="journal article" date="2007" name="Science">
        <title>Sea anemone genome reveals ancestral eumetazoan gene repertoire and genomic organization.</title>
        <authorList>
            <person name="Putnam N.H."/>
            <person name="Srivastava M."/>
            <person name="Hellsten U."/>
            <person name="Dirks B."/>
            <person name="Chapman J."/>
            <person name="Salamov A."/>
            <person name="Terry A."/>
            <person name="Shapiro H."/>
            <person name="Lindquist E."/>
            <person name="Kapitonov V.V."/>
            <person name="Jurka J."/>
            <person name="Genikhovich G."/>
            <person name="Grigoriev I.V."/>
            <person name="Lucas S.M."/>
            <person name="Steele R.E."/>
            <person name="Finnerty J.R."/>
            <person name="Technau U."/>
            <person name="Martindale M.Q."/>
            <person name="Rokhsar D.S."/>
        </authorList>
    </citation>
    <scope>NUCLEOTIDE SEQUENCE [LARGE SCALE GENOMIC DNA]</scope>
    <source>
        <strain evidence="4">CH2 X CH6</strain>
    </source>
</reference>
<evidence type="ECO:0000259" key="2">
    <source>
        <dbReference type="PROSITE" id="PS50022"/>
    </source>
</evidence>
<dbReference type="OMA" id="ANTERCN"/>
<organism evidence="3 4">
    <name type="scientific">Nematostella vectensis</name>
    <name type="common">Starlet sea anemone</name>
    <dbReference type="NCBI Taxonomy" id="45351"/>
    <lineage>
        <taxon>Eukaryota</taxon>
        <taxon>Metazoa</taxon>
        <taxon>Cnidaria</taxon>
        <taxon>Anthozoa</taxon>
        <taxon>Hexacorallia</taxon>
        <taxon>Actiniaria</taxon>
        <taxon>Edwardsiidae</taxon>
        <taxon>Nematostella</taxon>
    </lineage>
</organism>
<dbReference type="CDD" id="cd00057">
    <property type="entry name" value="FA58C"/>
    <property type="match status" value="2"/>
</dbReference>
<keyword evidence="1" id="KW-1015">Disulfide bond</keyword>
<feature type="domain" description="F5/8 type C" evidence="2">
    <location>
        <begin position="1"/>
        <end position="156"/>
    </location>
</feature>
<dbReference type="Gene3D" id="2.60.120.260">
    <property type="entry name" value="Galactose-binding domain-like"/>
    <property type="match status" value="2"/>
</dbReference>
<dbReference type="InParanoid" id="A7RZ91"/>
<proteinExistence type="predicted"/>
<feature type="non-terminal residue" evidence="3">
    <location>
        <position position="1"/>
    </location>
</feature>
<gene>
    <name evidence="3" type="ORF">NEMVEDRAFT_v1g98504</name>
</gene>
<accession>A7RZ91</accession>
<dbReference type="PANTHER" id="PTHR24543:SF335">
    <property type="entry name" value="EGF-LIKE REPEAT AND DISCOIDIN I-LIKE DOMAIN-CONTAINING PROTEIN 3"/>
    <property type="match status" value="1"/>
</dbReference>
<dbReference type="PANTHER" id="PTHR24543">
    <property type="entry name" value="MULTICOPPER OXIDASE-RELATED"/>
    <property type="match status" value="1"/>
</dbReference>
<dbReference type="SMART" id="SM00231">
    <property type="entry name" value="FA58C"/>
    <property type="match status" value="2"/>
</dbReference>
<dbReference type="SUPFAM" id="SSF49785">
    <property type="entry name" value="Galactose-binding domain-like"/>
    <property type="match status" value="2"/>
</dbReference>
<evidence type="ECO:0000256" key="1">
    <source>
        <dbReference type="ARBA" id="ARBA00023157"/>
    </source>
</evidence>
<dbReference type="Proteomes" id="UP000001593">
    <property type="component" value="Unassembled WGS sequence"/>
</dbReference>
<dbReference type="Pfam" id="PF00754">
    <property type="entry name" value="F5_F8_type_C"/>
    <property type="match status" value="2"/>
</dbReference>
<keyword evidence="4" id="KW-1185">Reference proteome</keyword>
<dbReference type="EMBL" id="DS469556">
    <property type="protein sequence ID" value="EDO43194.1"/>
    <property type="molecule type" value="Genomic_DNA"/>
</dbReference>
<dbReference type="PhylomeDB" id="A7RZ91"/>
<name>A7RZ91_NEMVE</name>
<sequence length="313" mass="35505">KLGMESHRIKDDSISASSFLSRQTFHAVQNKIFPASYARLDSDTVYRAWCAGAQDTQQYLQIDLKYTHQVVAIVTQGQHRTGHESWVTEYSVSYSQNMESWEWYAENEGTRKLKGNQNAHRIVTRELSPPITARHVRIHPILWIGSICMRVEPIGNPVCFRPLGISIGLIPDSAMTSANATLDLSYARPWYGRLHILRDYGAWCASSKDTKRMLQIDLGEIMIISGVATQGRHSPYQDYVTSYSLLHSFDGLTWTNYTENGTAKAFQGNVDQFEVVSHALSTNITARFIRFHILTWKNKPCMRVELIGCNGKA</sequence>
<dbReference type="HOGENOM" id="CLU_030066_0_2_1"/>
<dbReference type="PROSITE" id="PS01285">
    <property type="entry name" value="FA58C_1"/>
    <property type="match status" value="1"/>
</dbReference>
<protein>
    <recommendedName>
        <fullName evidence="2">F5/8 type C domain-containing protein</fullName>
    </recommendedName>
</protein>
<evidence type="ECO:0000313" key="3">
    <source>
        <dbReference type="EMBL" id="EDO43194.1"/>
    </source>
</evidence>
<evidence type="ECO:0000313" key="4">
    <source>
        <dbReference type="Proteomes" id="UP000001593"/>
    </source>
</evidence>
<dbReference type="AlphaFoldDB" id="A7RZ91"/>
<dbReference type="FunFam" id="2.60.120.260:FF:000016">
    <property type="entry name" value="Contactin-associated protein-like 4 isoform 1"/>
    <property type="match status" value="1"/>
</dbReference>
<dbReference type="PROSITE" id="PS50022">
    <property type="entry name" value="FA58C_3"/>
    <property type="match status" value="2"/>
</dbReference>
<feature type="domain" description="F5/8 type C" evidence="2">
    <location>
        <begin position="159"/>
        <end position="309"/>
    </location>
</feature>